<dbReference type="GO" id="GO:0045944">
    <property type="term" value="P:positive regulation of transcription by RNA polymerase II"/>
    <property type="evidence" value="ECO:0007669"/>
    <property type="project" value="EnsemblFungi"/>
</dbReference>
<dbReference type="PANTHER" id="PTHR47427:SF1">
    <property type="entry name" value="PROTEIN STE12"/>
    <property type="match status" value="1"/>
</dbReference>
<keyword evidence="2" id="KW-0805">Transcription regulation</keyword>
<dbReference type="EMBL" id="HE576759">
    <property type="protein sequence ID" value="CCC71490.1"/>
    <property type="molecule type" value="Genomic_DNA"/>
</dbReference>
<protein>
    <recommendedName>
        <fullName evidence="9">STE12</fullName>
    </recommendedName>
</protein>
<dbReference type="GO" id="GO:0001403">
    <property type="term" value="P:invasive growth in response to glucose limitation"/>
    <property type="evidence" value="ECO:0007669"/>
    <property type="project" value="EnsemblFungi"/>
</dbReference>
<dbReference type="HOGENOM" id="CLU_019798_0_0_1"/>
<dbReference type="OMA" id="NICLKTQ"/>
<keyword evidence="3" id="KW-0804">Transcription</keyword>
<dbReference type="PANTHER" id="PTHR47427">
    <property type="entry name" value="PROTEIN STE12"/>
    <property type="match status" value="1"/>
</dbReference>
<reference evidence="7 8" key="1">
    <citation type="journal article" date="2011" name="Proc. Natl. Acad. Sci. U.S.A.">
        <title>Evolutionary erosion of yeast sex chromosomes by mating-type switching accidents.</title>
        <authorList>
            <person name="Gordon J.L."/>
            <person name="Armisen D."/>
            <person name="Proux-Wera E."/>
            <person name="Oheigeartaigh S.S."/>
            <person name="Byrne K.P."/>
            <person name="Wolfe K.H."/>
        </authorList>
    </citation>
    <scope>NUCLEOTIDE SEQUENCE [LARGE SCALE GENOMIC DNA]</scope>
    <source>
        <strain evidence="8">ATCC 76901 / BCRC 22586 / CBS 4309 / NBRC 1992 / NRRL Y-12630</strain>
    </source>
</reference>
<dbReference type="Pfam" id="PF02200">
    <property type="entry name" value="STE"/>
    <property type="match status" value="1"/>
</dbReference>
<dbReference type="KEGG" id="ncs:NCAS_0H01800"/>
<dbReference type="GO" id="GO:1990527">
    <property type="term" value="C:Tec1p-Ste12p-Dig1p complex"/>
    <property type="evidence" value="ECO:0007669"/>
    <property type="project" value="EnsemblFungi"/>
</dbReference>
<feature type="compositionally biased region" description="Polar residues" evidence="6">
    <location>
        <begin position="649"/>
        <end position="664"/>
    </location>
</feature>
<dbReference type="RefSeq" id="XP_003677838.1">
    <property type="nucleotide sequence ID" value="XM_003677790.1"/>
</dbReference>
<dbReference type="GO" id="GO:0003700">
    <property type="term" value="F:DNA-binding transcription factor activity"/>
    <property type="evidence" value="ECO:0007669"/>
    <property type="project" value="EnsemblFungi"/>
</dbReference>
<dbReference type="eggNOG" id="ENOG502QTVR">
    <property type="taxonomic scope" value="Eukaryota"/>
</dbReference>
<keyword evidence="4" id="KW-0539">Nucleus</keyword>
<evidence type="ECO:0000256" key="5">
    <source>
        <dbReference type="ARBA" id="ARBA00024345"/>
    </source>
</evidence>
<evidence type="ECO:0000256" key="6">
    <source>
        <dbReference type="SAM" id="MobiDB-lite"/>
    </source>
</evidence>
<evidence type="ECO:0000313" key="8">
    <source>
        <dbReference type="Proteomes" id="UP000001640"/>
    </source>
</evidence>
<evidence type="ECO:0000313" key="7">
    <source>
        <dbReference type="EMBL" id="CCC71490.1"/>
    </source>
</evidence>
<name>G0VJ12_NAUCA</name>
<dbReference type="GO" id="GO:0071444">
    <property type="term" value="P:cellular response to pheromone"/>
    <property type="evidence" value="ECO:0007669"/>
    <property type="project" value="EnsemblFungi"/>
</dbReference>
<comment type="similarity">
    <text evidence="5">Belongs to the STE12 transcription factor family.</text>
</comment>
<evidence type="ECO:0008006" key="9">
    <source>
        <dbReference type="Google" id="ProtNLM"/>
    </source>
</evidence>
<dbReference type="InterPro" id="IPR052127">
    <property type="entry name" value="STE12_transcription_factor"/>
</dbReference>
<feature type="compositionally biased region" description="Acidic residues" evidence="6">
    <location>
        <begin position="735"/>
        <end position="766"/>
    </location>
</feature>
<dbReference type="GO" id="GO:0000747">
    <property type="term" value="P:conjugation with cellular fusion"/>
    <property type="evidence" value="ECO:0007669"/>
    <property type="project" value="EnsemblFungi"/>
</dbReference>
<evidence type="ECO:0000256" key="2">
    <source>
        <dbReference type="ARBA" id="ARBA00023015"/>
    </source>
</evidence>
<dbReference type="Proteomes" id="UP000001640">
    <property type="component" value="Chromosome 8"/>
</dbReference>
<dbReference type="GeneID" id="96905168"/>
<reference key="2">
    <citation type="submission" date="2011-08" db="EMBL/GenBank/DDBJ databases">
        <title>Genome sequence of Naumovozyma castellii.</title>
        <authorList>
            <person name="Gordon J.L."/>
            <person name="Armisen D."/>
            <person name="Proux-Wera E."/>
            <person name="OhEigeartaigh S.S."/>
            <person name="Byrne K.P."/>
            <person name="Wolfe K.H."/>
        </authorList>
    </citation>
    <scope>NUCLEOTIDE SEQUENCE</scope>
    <source>
        <strain>Type strain:CBS 4309</strain>
    </source>
</reference>
<dbReference type="GO" id="GO:0000122">
    <property type="term" value="P:negative regulation of transcription by RNA polymerase II"/>
    <property type="evidence" value="ECO:0007669"/>
    <property type="project" value="EnsemblFungi"/>
</dbReference>
<feature type="compositionally biased region" description="Polar residues" evidence="6">
    <location>
        <begin position="629"/>
        <end position="640"/>
    </location>
</feature>
<organism evidence="7 8">
    <name type="scientific">Naumovozyma castellii</name>
    <name type="common">Yeast</name>
    <name type="synonym">Saccharomyces castellii</name>
    <dbReference type="NCBI Taxonomy" id="27288"/>
    <lineage>
        <taxon>Eukaryota</taxon>
        <taxon>Fungi</taxon>
        <taxon>Dikarya</taxon>
        <taxon>Ascomycota</taxon>
        <taxon>Saccharomycotina</taxon>
        <taxon>Saccharomycetes</taxon>
        <taxon>Saccharomycetales</taxon>
        <taxon>Saccharomycetaceae</taxon>
        <taxon>Naumovozyma</taxon>
    </lineage>
</organism>
<feature type="region of interest" description="Disordered" evidence="6">
    <location>
        <begin position="629"/>
        <end position="704"/>
    </location>
</feature>
<dbReference type="SMART" id="SM00424">
    <property type="entry name" value="STE"/>
    <property type="match status" value="1"/>
</dbReference>
<dbReference type="STRING" id="1064592.G0VJ12"/>
<dbReference type="GO" id="GO:1990526">
    <property type="term" value="C:Ste12p-Dig1p-Dig2p complex"/>
    <property type="evidence" value="ECO:0007669"/>
    <property type="project" value="EnsemblFungi"/>
</dbReference>
<dbReference type="GO" id="GO:0007124">
    <property type="term" value="P:pseudohyphal growth"/>
    <property type="evidence" value="ECO:0007669"/>
    <property type="project" value="EnsemblFungi"/>
</dbReference>
<proteinExistence type="inferred from homology"/>
<gene>
    <name evidence="7" type="primary">NCAS0H01800</name>
    <name evidence="7" type="ordered locus">NCAS_0H01800</name>
</gene>
<accession>G0VJ12</accession>
<comment type="subcellular location">
    <subcellularLocation>
        <location evidence="1">Nucleus</location>
    </subcellularLocation>
</comment>
<dbReference type="InParanoid" id="G0VJ12"/>
<feature type="region of interest" description="Disordered" evidence="6">
    <location>
        <begin position="723"/>
        <end position="776"/>
    </location>
</feature>
<evidence type="ECO:0000256" key="1">
    <source>
        <dbReference type="ARBA" id="ARBA00004123"/>
    </source>
</evidence>
<dbReference type="FunCoup" id="G0VJ12">
    <property type="interactions" value="2796"/>
</dbReference>
<dbReference type="GO" id="GO:2000220">
    <property type="term" value="P:regulation of pseudohyphal growth"/>
    <property type="evidence" value="ECO:0007669"/>
    <property type="project" value="TreeGrafter"/>
</dbReference>
<dbReference type="OrthoDB" id="1095242at2759"/>
<dbReference type="GO" id="GO:0005654">
    <property type="term" value="C:nucleoplasm"/>
    <property type="evidence" value="ECO:0007669"/>
    <property type="project" value="EnsemblFungi"/>
</dbReference>
<evidence type="ECO:0000256" key="3">
    <source>
        <dbReference type="ARBA" id="ARBA00023163"/>
    </source>
</evidence>
<feature type="compositionally biased region" description="Basic and acidic residues" evidence="6">
    <location>
        <begin position="725"/>
        <end position="734"/>
    </location>
</feature>
<dbReference type="InterPro" id="IPR003120">
    <property type="entry name" value="Ste12"/>
</dbReference>
<sequence length="776" mass="88459">MRLTKPMNRTEVVLKPPSSDDELDVRDDKEQVKALRDRINHPVLIKTTQEEVEESLRLIDDLKFFLTTAPVNWQENQIIRRYYLNNELGFVSCVFWNNLYYITGTDIVKCALYRMQKFGRTIIQKKKFEEGIFSDLRNLKCGIDATLEQPKSEFLSFLFKNICLKTQKKQKVFFWFSVPHDKLFADALERDLKRESTNQQSTTKAVNDPAISFHYDSESVKSLYEQLIEYTNSHRSNTGGGINQILKAPPMHTRGMGTMPSLGARVPSMQQQIGNEKRPRKKNHNFPVPPPLVLVDNNNIKIDSDVQTIPEPINMVTNEVETDSLLDYAPQTLVLDQNPLLTSEEHNHIPNNTDKNTQNMDEEDFPLDYFPISIEYPNQDVEIFDPFGIPPPLPPTQQLRPPPTAMSMNVPHSATTALYDIGPPPSARNDEEFMFPTTATMSRFPYAINPMQLGTPSSMAYSAAINGGAYPVPMTNGEYYASQNMYDETGVPPQELLVSSSFNTEEDEKDPSKSATNQYGMPMYAPPPPPPPMSAQGYMNSYRQPPHPPQPPMPYGNGMPEYTGPYYDPITYDNNNNHSNTNNNDEFYPPTNTTHENYYGNVPTNHNNMTKIFSPMDNTQLGFISTQAMQPPRSTTTPTFLRSRPFSPSYRSAVNTTTPKSSRFSPYGMKKFPMHLNPPPYGYKRMNPESPSTTSGKIKKPLHIKTSSYQKQYKLNMLSRQHSTILEDKDREGDREEQDQDQDQEQEDTGAHDDDDDDDDDEDNDAMESFHKALEG</sequence>
<evidence type="ECO:0000256" key="4">
    <source>
        <dbReference type="ARBA" id="ARBA00023242"/>
    </source>
</evidence>
<dbReference type="AlphaFoldDB" id="G0VJ12"/>
<feature type="region of interest" description="Disordered" evidence="6">
    <location>
        <begin position="1"/>
        <end position="23"/>
    </location>
</feature>
<keyword evidence="8" id="KW-1185">Reference proteome</keyword>